<accession>A0A8I6S1B3</accession>
<dbReference type="GeneID" id="106670412"/>
<dbReference type="Proteomes" id="UP000494040">
    <property type="component" value="Unassembled WGS sequence"/>
</dbReference>
<feature type="region of interest" description="Disordered" evidence="1">
    <location>
        <begin position="75"/>
        <end position="96"/>
    </location>
</feature>
<dbReference type="KEGG" id="clec:106670412"/>
<organism evidence="2 3">
    <name type="scientific">Cimex lectularius</name>
    <name type="common">Bed bug</name>
    <name type="synonym">Acanthia lectularia</name>
    <dbReference type="NCBI Taxonomy" id="79782"/>
    <lineage>
        <taxon>Eukaryota</taxon>
        <taxon>Metazoa</taxon>
        <taxon>Ecdysozoa</taxon>
        <taxon>Arthropoda</taxon>
        <taxon>Hexapoda</taxon>
        <taxon>Insecta</taxon>
        <taxon>Pterygota</taxon>
        <taxon>Neoptera</taxon>
        <taxon>Paraneoptera</taxon>
        <taxon>Hemiptera</taxon>
        <taxon>Heteroptera</taxon>
        <taxon>Panheteroptera</taxon>
        <taxon>Cimicomorpha</taxon>
        <taxon>Cimicidae</taxon>
        <taxon>Cimex</taxon>
    </lineage>
</organism>
<evidence type="ECO:0000313" key="2">
    <source>
        <dbReference type="EnsemblMetazoa" id="XP_014256201.1"/>
    </source>
</evidence>
<dbReference type="RefSeq" id="XP_014256201.1">
    <property type="nucleotide sequence ID" value="XM_014400715.2"/>
</dbReference>
<name>A0A8I6S1B3_CIMLE</name>
<dbReference type="EnsemblMetazoa" id="XM_014400715.2">
    <property type="protein sequence ID" value="XP_014256201.1"/>
    <property type="gene ID" value="LOC106670412"/>
</dbReference>
<reference evidence="2" key="1">
    <citation type="submission" date="2022-01" db="UniProtKB">
        <authorList>
            <consortium name="EnsemblMetazoa"/>
        </authorList>
    </citation>
    <scope>IDENTIFICATION</scope>
</reference>
<proteinExistence type="predicted"/>
<feature type="compositionally biased region" description="Polar residues" evidence="1">
    <location>
        <begin position="80"/>
        <end position="93"/>
    </location>
</feature>
<sequence length="175" mass="19990">MKQQKKVILLRPTNKANVPLSLWHSAQNLKMLRVNKNKESGDNTSIKKCKRKGRRRRTIKAKVYARIASNALSPKRKSNVGLTKSKNASSTSVPIAAKSEDSIKTTKVLDLNKEFLGDNAQLEEMPEEWVRCLESHYRKLTDAQNVLALLRKSKQYPIKVKIVKKNKRLKKNAVK</sequence>
<protein>
    <submittedName>
        <fullName evidence="2">Uncharacterized protein</fullName>
    </submittedName>
</protein>
<dbReference type="AlphaFoldDB" id="A0A8I6S1B3"/>
<evidence type="ECO:0000313" key="3">
    <source>
        <dbReference type="Proteomes" id="UP000494040"/>
    </source>
</evidence>
<evidence type="ECO:0000256" key="1">
    <source>
        <dbReference type="SAM" id="MobiDB-lite"/>
    </source>
</evidence>
<keyword evidence="3" id="KW-1185">Reference proteome</keyword>